<protein>
    <submittedName>
        <fullName evidence="1">GAF domain-containing protein</fullName>
    </submittedName>
</protein>
<proteinExistence type="predicted"/>
<evidence type="ECO:0000313" key="2">
    <source>
        <dbReference type="Proteomes" id="UP000244937"/>
    </source>
</evidence>
<dbReference type="KEGG" id="fpal:HYN49_09985"/>
<dbReference type="EMBL" id="CP029187">
    <property type="protein sequence ID" value="AWI26203.1"/>
    <property type="molecule type" value="Genomic_DNA"/>
</dbReference>
<reference evidence="1 2" key="1">
    <citation type="submission" date="2018-05" db="EMBL/GenBank/DDBJ databases">
        <title>Genome sequencing of Flavobacterium sp. HYN0049.</title>
        <authorList>
            <person name="Yi H."/>
            <person name="Baek C."/>
        </authorList>
    </citation>
    <scope>NUCLEOTIDE SEQUENCE [LARGE SCALE GENOMIC DNA]</scope>
    <source>
        <strain evidence="1 2">HYN0049</strain>
    </source>
</reference>
<gene>
    <name evidence="1" type="ORF">HYN49_09985</name>
</gene>
<dbReference type="OrthoDB" id="627374at2"/>
<keyword evidence="2" id="KW-1185">Reference proteome</keyword>
<sequence>MILEKAIDNPFEVQISFHKLLENLEAIAAADVDYRAHYAKGLLEAAAAVPELRDGIRDFSTIKLHTELIRNLLADLFPTALTNNEIKAITIPFHNITFNYSTRFQQILNNAGPDFDMEVRDFTDESFYVMSCCMILNGYYGYNFDFSKPFFYDIPDAAGIMRHYRILYNADFIEIFPTEKSLPIAAEDVDLLINNFDNVALWKEKFPSKSWIMRGFGIMTLYDATVESAVSNLKTNLLTPKNEADKDNIHESFQNIFRSIFRFNDLHIGYSAIDAVTNHFSVSPFEKKISSFLTCGNDDPDCDYFLCHTSLSDLIHEKKYFVISDVEQFLKDNPDATLAKKLLDQDVRSAIFAPVVKNGNLLGIIELVSATKKRLNTINSNKLDIVMPYLVDTIDRYYSEINNQIEALIQKEYTTIHPSVYWKFREEAHSHLNDASSLHEIVFNNVYPLFGQIDIKGSSDRRNATTKEDIIEQVSLLKSIFESINTGKKLPIFEQKIFELSQYLASLNDEIKADSEHIIQNYIRSEIHPVLKLHKPERPETKQLIESYFENLDRNSDTVYAARKKYDATVSIINKKMADILDKKQVEAQQYYPHYYERFKTDGVEHNLYIGNSITNEAEFDFLYLYNLRLWQLQVMCEMENQYHLLQPSLPYPMEVASLILVINLPITIRFRMDEKRFDVDGSYNARYEVIKKRIDKAFIKGSTERITQQGKITIVYAQQEEEQEYKRYIAFLQHKKRLGPKVEFFEIEDLQGVSGLKGIRVEVLYDETSQKLYSYGELLKEIEN</sequence>
<dbReference type="AlphaFoldDB" id="A0A2S1SIF9"/>
<organism evidence="1 2">
    <name type="scientific">Flavobacterium pallidum</name>
    <dbReference type="NCBI Taxonomy" id="2172098"/>
    <lineage>
        <taxon>Bacteria</taxon>
        <taxon>Pseudomonadati</taxon>
        <taxon>Bacteroidota</taxon>
        <taxon>Flavobacteriia</taxon>
        <taxon>Flavobacteriales</taxon>
        <taxon>Flavobacteriaceae</taxon>
        <taxon>Flavobacterium</taxon>
    </lineage>
</organism>
<dbReference type="SUPFAM" id="SSF55781">
    <property type="entry name" value="GAF domain-like"/>
    <property type="match status" value="1"/>
</dbReference>
<name>A0A2S1SIF9_9FLAO</name>
<dbReference type="RefSeq" id="WP_108903981.1">
    <property type="nucleotide sequence ID" value="NZ_CP029187.1"/>
</dbReference>
<evidence type="ECO:0000313" key="1">
    <source>
        <dbReference type="EMBL" id="AWI26203.1"/>
    </source>
</evidence>
<accession>A0A2S1SIF9</accession>
<dbReference type="Proteomes" id="UP000244937">
    <property type="component" value="Chromosome"/>
</dbReference>